<dbReference type="PRINTS" id="PR00080">
    <property type="entry name" value="SDRFAMILY"/>
</dbReference>
<dbReference type="AlphaFoldDB" id="A0A0H4PTR9"/>
<dbReference type="EMBL" id="CP012040">
    <property type="protein sequence ID" value="AKP51747.1"/>
    <property type="molecule type" value="Genomic_DNA"/>
</dbReference>
<dbReference type="RefSeq" id="WP_048642052.1">
    <property type="nucleotide sequence ID" value="NZ_CAXBGM010000009.1"/>
</dbReference>
<keyword evidence="2" id="KW-0560">Oxidoreductase</keyword>
<accession>A0A0H4PTR9</accession>
<evidence type="ECO:0000256" key="3">
    <source>
        <dbReference type="RuleBase" id="RU000363"/>
    </source>
</evidence>
<dbReference type="Pfam" id="PF00106">
    <property type="entry name" value="adh_short"/>
    <property type="match status" value="1"/>
</dbReference>
<evidence type="ECO:0000313" key="4">
    <source>
        <dbReference type="EMBL" id="AKP51747.1"/>
    </source>
</evidence>
<gene>
    <name evidence="4" type="ORF">CA2015_2330</name>
</gene>
<dbReference type="PROSITE" id="PS00061">
    <property type="entry name" value="ADH_SHORT"/>
    <property type="match status" value="1"/>
</dbReference>
<dbReference type="CDD" id="cd05233">
    <property type="entry name" value="SDR_c"/>
    <property type="match status" value="1"/>
</dbReference>
<dbReference type="PANTHER" id="PTHR43115:SF4">
    <property type="entry name" value="DEHYDROGENASE_REDUCTASE SDR FAMILY MEMBER 11"/>
    <property type="match status" value="1"/>
</dbReference>
<evidence type="ECO:0000313" key="5">
    <source>
        <dbReference type="Proteomes" id="UP000036520"/>
    </source>
</evidence>
<keyword evidence="5" id="KW-1185">Reference proteome</keyword>
<dbReference type="FunFam" id="3.40.50.720:FF:000047">
    <property type="entry name" value="NADP-dependent L-serine/L-allo-threonine dehydrogenase"/>
    <property type="match status" value="1"/>
</dbReference>
<dbReference type="Proteomes" id="UP000036520">
    <property type="component" value="Chromosome"/>
</dbReference>
<sequence>MEFENKVAVITGASSGIGKAIATTLSENECTVILASRSIEKLKNIQAKLPHESMAVEMDVSDSQSVSQGFKKIKDKYSRIDILVNAAGVMPLSYMKNRHLEEWLQTIDVNVKGVLRCIYEVLPEMKRQKSGHIVNITSVDGKELYQGGAVYGASKAGLIALSRAMRMELSPEFNIRVASIEPGTVATNLRNDITDKELLEDKDYGGDEAKLQPEDIAQAVLYVLNQPDTVNVNELLIKPTGKA</sequence>
<dbReference type="KEGG" id="camu:CA2015_2330"/>
<evidence type="ECO:0000256" key="1">
    <source>
        <dbReference type="ARBA" id="ARBA00006484"/>
    </source>
</evidence>
<dbReference type="PANTHER" id="PTHR43115">
    <property type="entry name" value="DEHYDROGENASE/REDUCTASE SDR FAMILY MEMBER 11"/>
    <property type="match status" value="1"/>
</dbReference>
<organism evidence="4 5">
    <name type="scientific">Cyclobacterium amurskyense</name>
    <dbReference type="NCBI Taxonomy" id="320787"/>
    <lineage>
        <taxon>Bacteria</taxon>
        <taxon>Pseudomonadati</taxon>
        <taxon>Bacteroidota</taxon>
        <taxon>Cytophagia</taxon>
        <taxon>Cytophagales</taxon>
        <taxon>Cyclobacteriaceae</taxon>
        <taxon>Cyclobacterium</taxon>
    </lineage>
</organism>
<dbReference type="OrthoDB" id="9810734at2"/>
<protein>
    <submittedName>
        <fullName evidence="4">Short-chain dehydrogenase/reductase SDR</fullName>
    </submittedName>
</protein>
<reference evidence="4 5" key="1">
    <citation type="submission" date="2015-07" db="EMBL/GenBank/DDBJ databases">
        <authorList>
            <person name="Kim K.M."/>
        </authorList>
    </citation>
    <scope>NUCLEOTIDE SEQUENCE [LARGE SCALE GENOMIC DNA]</scope>
    <source>
        <strain evidence="4 5">KCTC 12363</strain>
    </source>
</reference>
<dbReference type="SUPFAM" id="SSF51735">
    <property type="entry name" value="NAD(P)-binding Rossmann-fold domains"/>
    <property type="match status" value="1"/>
</dbReference>
<dbReference type="STRING" id="320787.CA2015_2330"/>
<dbReference type="InterPro" id="IPR002347">
    <property type="entry name" value="SDR_fam"/>
</dbReference>
<proteinExistence type="inferred from homology"/>
<dbReference type="InterPro" id="IPR036291">
    <property type="entry name" value="NAD(P)-bd_dom_sf"/>
</dbReference>
<evidence type="ECO:0000256" key="2">
    <source>
        <dbReference type="ARBA" id="ARBA00023002"/>
    </source>
</evidence>
<name>A0A0H4PTR9_9BACT</name>
<dbReference type="GO" id="GO:0016616">
    <property type="term" value="F:oxidoreductase activity, acting on the CH-OH group of donors, NAD or NADP as acceptor"/>
    <property type="evidence" value="ECO:0007669"/>
    <property type="project" value="UniProtKB-ARBA"/>
</dbReference>
<dbReference type="InterPro" id="IPR020904">
    <property type="entry name" value="Sc_DH/Rdtase_CS"/>
</dbReference>
<comment type="similarity">
    <text evidence="1 3">Belongs to the short-chain dehydrogenases/reductases (SDR) family.</text>
</comment>
<dbReference type="Gene3D" id="3.40.50.720">
    <property type="entry name" value="NAD(P)-binding Rossmann-like Domain"/>
    <property type="match status" value="1"/>
</dbReference>
<dbReference type="PRINTS" id="PR00081">
    <property type="entry name" value="GDHRDH"/>
</dbReference>